<protein>
    <submittedName>
        <fullName evidence="2">Uncharacterized protein</fullName>
    </submittedName>
</protein>
<proteinExistence type="predicted"/>
<evidence type="ECO:0000313" key="3">
    <source>
        <dbReference type="Proteomes" id="UP000326447"/>
    </source>
</evidence>
<sequence length="305" mass="33620">MAHDAPFPGPTIVTIKCAAAAPVIQGPSGCPKIGIRIEPGENRRKKIESEMAKEPFSNWMGIPAEPKYNLIGSIPPEHDWLCARHAEEFRATGSLRLASGAWLGRSGADGTVRVEKTTTPMERFSKVVSEAKANLRELIEADDDADRVPPEDAPYWTAVDRGEVPNPYDDAPENPPTAPTMQRMIAAENEIMRLKEVVLGDDDGSVESRLNNLEDLVNRQMNQARATSEHMDKIKALTEPPNTSTRAEMINDRIEISMTVKKFGLVLRGTIASIVADQMTYGGDLSCVAEPYLLDTFSEQIRKYS</sequence>
<dbReference type="RefSeq" id="YP_010104675.1">
    <property type="nucleotide sequence ID" value="NC_055821.1"/>
</dbReference>
<accession>A0A5P8DGX4</accession>
<dbReference type="GeneID" id="65122624"/>
<organism evidence="2 3">
    <name type="scientific">Gordonia phage NadineRae</name>
    <dbReference type="NCBI Taxonomy" id="2652882"/>
    <lineage>
        <taxon>Viruses</taxon>
        <taxon>Duplodnaviria</taxon>
        <taxon>Heunggongvirae</taxon>
        <taxon>Uroviricota</taxon>
        <taxon>Caudoviricetes</taxon>
        <taxon>Zierdtviridae</taxon>
        <taxon>Emilbogenvirinae</taxon>
        <taxon>Sukkupivirus</taxon>
        <taxon>Sukkupivirus nadinerae</taxon>
    </lineage>
</organism>
<dbReference type="EMBL" id="MN428063">
    <property type="protein sequence ID" value="QFP97692.1"/>
    <property type="molecule type" value="Genomic_DNA"/>
</dbReference>
<dbReference type="Proteomes" id="UP000326447">
    <property type="component" value="Genome"/>
</dbReference>
<evidence type="ECO:0000313" key="2">
    <source>
        <dbReference type="EMBL" id="QFP97692.1"/>
    </source>
</evidence>
<gene>
    <name evidence="2" type="primary">3</name>
    <name evidence="2" type="ORF">SEA_NADINERAE_3</name>
</gene>
<feature type="region of interest" description="Disordered" evidence="1">
    <location>
        <begin position="155"/>
        <end position="176"/>
    </location>
</feature>
<keyword evidence="3" id="KW-1185">Reference proteome</keyword>
<dbReference type="KEGG" id="vg:65122624"/>
<evidence type="ECO:0000256" key="1">
    <source>
        <dbReference type="SAM" id="MobiDB-lite"/>
    </source>
</evidence>
<reference evidence="2 3" key="1">
    <citation type="submission" date="2019-09" db="EMBL/GenBank/DDBJ databases">
        <authorList>
            <person name="Buchholz L.E."/>
            <person name="Cole B.D."/>
            <person name="Fletcher K."/>
            <person name="Johnson A.K."/>
            <person name="Kutsi R.N."/>
            <person name="Larson C.S."/>
            <person name="Schacht N.A."/>
            <person name="Steger R.J."/>
            <person name="Totsch A.C."/>
            <person name="Westholm D.E."/>
            <person name="Balish M.F."/>
            <person name="Garlena R.A."/>
            <person name="Russell D.A."/>
            <person name="Pope W.H."/>
            <person name="Jacobs-Sera D."/>
            <person name="Hatfull G.F."/>
        </authorList>
    </citation>
    <scope>NUCLEOTIDE SEQUENCE [LARGE SCALE GENOMIC DNA]</scope>
</reference>
<name>A0A5P8DGX4_9CAUD</name>